<organism evidence="1 2">
    <name type="scientific">Virgisporangium aliadipatigenens</name>
    <dbReference type="NCBI Taxonomy" id="741659"/>
    <lineage>
        <taxon>Bacteria</taxon>
        <taxon>Bacillati</taxon>
        <taxon>Actinomycetota</taxon>
        <taxon>Actinomycetes</taxon>
        <taxon>Micromonosporales</taxon>
        <taxon>Micromonosporaceae</taxon>
        <taxon>Virgisporangium</taxon>
    </lineage>
</organism>
<name>A0A8J3YZE3_9ACTN</name>
<gene>
    <name evidence="1" type="ORF">Val02_93610</name>
</gene>
<evidence type="ECO:0000313" key="2">
    <source>
        <dbReference type="Proteomes" id="UP000619260"/>
    </source>
</evidence>
<dbReference type="InterPro" id="IPR045677">
    <property type="entry name" value="DUF6197"/>
</dbReference>
<sequence length="321" mass="34474">MQPTQHTSIDLPVGEDCPTCRSWHLPDEPCWFTNCQSCGGAFVFGGSADPECGTCASAPELHDDAEESVSEVGFTPANTLRDMVLYTDRYGWNQGDYYDRTAAVLFPPACIVAGLGMVCYGERFDAPALQFEHPGFGEFEAAMAWLERYLVDRFPDGDDNGNPMTAYGFNDARGRTYDQVRAVVLAAADLWERIYLGPVPGPECCGTSMAECPSSPSVALVPGPDADVYVSRVFQCVHCGRWANVEVVDSLEREYFIADAFGLTDGADDPQLDSYELDVQEQGGACQLCGAPGGYPFCANGFGGSISCAEVAAVDFPGGAE</sequence>
<reference evidence="1" key="1">
    <citation type="submission" date="2021-01" db="EMBL/GenBank/DDBJ databases">
        <title>Whole genome shotgun sequence of Virgisporangium aliadipatigenens NBRC 105644.</title>
        <authorList>
            <person name="Komaki H."/>
            <person name="Tamura T."/>
        </authorList>
    </citation>
    <scope>NUCLEOTIDE SEQUENCE</scope>
    <source>
        <strain evidence="1">NBRC 105644</strain>
    </source>
</reference>
<proteinExistence type="predicted"/>
<comment type="caution">
    <text evidence="1">The sequence shown here is derived from an EMBL/GenBank/DDBJ whole genome shotgun (WGS) entry which is preliminary data.</text>
</comment>
<dbReference type="EMBL" id="BOPF01000093">
    <property type="protein sequence ID" value="GIJ52475.1"/>
    <property type="molecule type" value="Genomic_DNA"/>
</dbReference>
<dbReference type="Pfam" id="PF19698">
    <property type="entry name" value="DUF6197"/>
    <property type="match status" value="1"/>
</dbReference>
<evidence type="ECO:0000313" key="1">
    <source>
        <dbReference type="EMBL" id="GIJ52475.1"/>
    </source>
</evidence>
<dbReference type="Proteomes" id="UP000619260">
    <property type="component" value="Unassembled WGS sequence"/>
</dbReference>
<keyword evidence="2" id="KW-1185">Reference proteome</keyword>
<dbReference type="RefSeq" id="WP_203905878.1">
    <property type="nucleotide sequence ID" value="NZ_BOPF01000093.1"/>
</dbReference>
<accession>A0A8J3YZE3</accession>
<protein>
    <submittedName>
        <fullName evidence="1">Uncharacterized protein</fullName>
    </submittedName>
</protein>
<dbReference type="AlphaFoldDB" id="A0A8J3YZE3"/>